<evidence type="ECO:0000313" key="7">
    <source>
        <dbReference type="EMBL" id="QDU62488.1"/>
    </source>
</evidence>
<keyword evidence="8" id="KW-1185">Reference proteome</keyword>
<dbReference type="InterPro" id="IPR009056">
    <property type="entry name" value="Cyt_c-like_dom"/>
</dbReference>
<protein>
    <submittedName>
        <fullName evidence="7">PA14 domain protein</fullName>
    </submittedName>
</protein>
<dbReference type="GO" id="GO:0020037">
    <property type="term" value="F:heme binding"/>
    <property type="evidence" value="ECO:0007669"/>
    <property type="project" value="InterPro"/>
</dbReference>
<proteinExistence type="predicted"/>
<evidence type="ECO:0000256" key="2">
    <source>
        <dbReference type="ARBA" id="ARBA00022723"/>
    </source>
</evidence>
<keyword evidence="1 4" id="KW-0349">Heme</keyword>
<dbReference type="Gene3D" id="3.90.182.10">
    <property type="entry name" value="Toxin - Anthrax Protective Antigen,domain 1"/>
    <property type="match status" value="1"/>
</dbReference>
<accession>A0A518B687</accession>
<evidence type="ECO:0000259" key="5">
    <source>
        <dbReference type="PROSITE" id="PS51007"/>
    </source>
</evidence>
<name>A0A518B687_9BACT</name>
<dbReference type="Pfam" id="PF07624">
    <property type="entry name" value="PSD2"/>
    <property type="match status" value="1"/>
</dbReference>
<keyword evidence="2 4" id="KW-0479">Metal-binding</keyword>
<dbReference type="RefSeq" id="WP_145259283.1">
    <property type="nucleotide sequence ID" value="NZ_CP036279.1"/>
</dbReference>
<dbReference type="PROSITE" id="PS51820">
    <property type="entry name" value="PA14"/>
    <property type="match status" value="1"/>
</dbReference>
<dbReference type="InterPro" id="IPR011478">
    <property type="entry name" value="DUF1585"/>
</dbReference>
<dbReference type="Proteomes" id="UP000317093">
    <property type="component" value="Chromosome"/>
</dbReference>
<dbReference type="Gene3D" id="1.10.760.10">
    <property type="entry name" value="Cytochrome c-like domain"/>
    <property type="match status" value="1"/>
</dbReference>
<dbReference type="Pfam" id="PF13442">
    <property type="entry name" value="Cytochrome_CBB3"/>
    <property type="match status" value="1"/>
</dbReference>
<evidence type="ECO:0000313" key="8">
    <source>
        <dbReference type="Proteomes" id="UP000317093"/>
    </source>
</evidence>
<feature type="domain" description="Cytochrome c" evidence="5">
    <location>
        <begin position="39"/>
        <end position="111"/>
    </location>
</feature>
<sequence>MVDDAQHQWSPVLTSKDLSRFVFAVLALSTLTLSTRTTVDAADGAKIYKQHCASCHGGNGEGSSDYDSPLTGDLAISELAKIITETMPEEDPDQCVGENARAVAEYIHKTFYSPVARERSKLARLSLSRLTVRQHRQIVADLLGSFSGIPVVSDDRGLKAHYYGDHRHNHKKKAFERRDAAIDFDFGEFNPTLPLVVQPADAEKKKKPKDKEVQGFAIRWEGSLIAPESGTYRIVLESKNSVVLWINDRKAKFIDGQVHKTGDNVYEKTIDLIGGRAYPLRLDMSAHREWDYSVKLSWVPPHGVKTVIPKHCLMPTTVSETFVLETPFPPDDRSMGYERGNAVSPEWDRATTAAALEVADHVASNLKKYAKGTDKKKVKAFSEQFAERAFRRPLPKEYRDLFAMTVDKAPSMQEAVKRIVLLTLKSPRFLYVETGRGPLDQYGVATSLSLGLWDSLPDEPLRKAAAEGNLKTRQQIEQQAKRMVKDSRAQTKVCEFLHEWLALNQMHGLAKDPQAFPGFDEQVAADLRTSLDLFIGDVVASDNADFRELLLSDSVFLNGRLAKYYGVKMREEADFSKVQKWEPENRSGVLTHPYMLAGLAYRNGTSPIHRGVFLTRFMLGRVLKPPPVAIAPTPVDLHPSMTTRERVALQTNSAECMRCHRTINQLGFALEQFDGVGVHRTKESGKSVDASGTYLTQDDQRVSFNGAEELARYLAKSPEVHANFVQRLFQYMTKQPIRAIDDDFHAQATKSFAERKFNIRDLAVYLVTEGTFRAFEQSERSLADSR</sequence>
<evidence type="ECO:0000259" key="6">
    <source>
        <dbReference type="PROSITE" id="PS51820"/>
    </source>
</evidence>
<dbReference type="GO" id="GO:0009055">
    <property type="term" value="F:electron transfer activity"/>
    <property type="evidence" value="ECO:0007669"/>
    <property type="project" value="InterPro"/>
</dbReference>
<dbReference type="InterPro" id="IPR013043">
    <property type="entry name" value="DUF1595"/>
</dbReference>
<dbReference type="InterPro" id="IPR013039">
    <property type="entry name" value="DUF1588"/>
</dbReference>
<dbReference type="SUPFAM" id="SSF46626">
    <property type="entry name" value="Cytochrome c"/>
    <property type="match status" value="1"/>
</dbReference>
<keyword evidence="3 4" id="KW-0408">Iron</keyword>
<dbReference type="InterPro" id="IPR036909">
    <property type="entry name" value="Cyt_c-like_dom_sf"/>
</dbReference>
<dbReference type="SMART" id="SM00758">
    <property type="entry name" value="PA14"/>
    <property type="match status" value="1"/>
</dbReference>
<evidence type="ECO:0000256" key="1">
    <source>
        <dbReference type="ARBA" id="ARBA00022617"/>
    </source>
</evidence>
<dbReference type="Pfam" id="PF07631">
    <property type="entry name" value="PSD4"/>
    <property type="match status" value="1"/>
</dbReference>
<dbReference type="SUPFAM" id="SSF56988">
    <property type="entry name" value="Anthrax protective antigen"/>
    <property type="match status" value="1"/>
</dbReference>
<dbReference type="Pfam" id="PF07637">
    <property type="entry name" value="PSD5"/>
    <property type="match status" value="1"/>
</dbReference>
<dbReference type="AlphaFoldDB" id="A0A518B687"/>
<dbReference type="Pfam" id="PF07627">
    <property type="entry name" value="PSCyt3"/>
    <property type="match status" value="1"/>
</dbReference>
<gene>
    <name evidence="7" type="ORF">Pan216_33550</name>
</gene>
<dbReference type="PROSITE" id="PS51007">
    <property type="entry name" value="CYTC"/>
    <property type="match status" value="1"/>
</dbReference>
<dbReference type="InterPro" id="IPR011658">
    <property type="entry name" value="PA14_dom"/>
</dbReference>
<dbReference type="EMBL" id="CP036279">
    <property type="protein sequence ID" value="QDU62488.1"/>
    <property type="molecule type" value="Genomic_DNA"/>
</dbReference>
<feature type="domain" description="PA14" evidence="6">
    <location>
        <begin position="153"/>
        <end position="312"/>
    </location>
</feature>
<evidence type="ECO:0000256" key="3">
    <source>
        <dbReference type="ARBA" id="ARBA00023004"/>
    </source>
</evidence>
<reference evidence="7 8" key="1">
    <citation type="submission" date="2019-02" db="EMBL/GenBank/DDBJ databases">
        <title>Deep-cultivation of Planctomycetes and their phenomic and genomic characterization uncovers novel biology.</title>
        <authorList>
            <person name="Wiegand S."/>
            <person name="Jogler M."/>
            <person name="Boedeker C."/>
            <person name="Pinto D."/>
            <person name="Vollmers J."/>
            <person name="Rivas-Marin E."/>
            <person name="Kohn T."/>
            <person name="Peeters S.H."/>
            <person name="Heuer A."/>
            <person name="Rast P."/>
            <person name="Oberbeckmann S."/>
            <person name="Bunk B."/>
            <person name="Jeske O."/>
            <person name="Meyerdierks A."/>
            <person name="Storesund J.E."/>
            <person name="Kallscheuer N."/>
            <person name="Luecker S."/>
            <person name="Lage O.M."/>
            <person name="Pohl T."/>
            <person name="Merkel B.J."/>
            <person name="Hornburger P."/>
            <person name="Mueller R.-W."/>
            <person name="Bruemmer F."/>
            <person name="Labrenz M."/>
            <person name="Spormann A.M."/>
            <person name="Op den Camp H."/>
            <person name="Overmann J."/>
            <person name="Amann R."/>
            <person name="Jetten M.S.M."/>
            <person name="Mascher T."/>
            <person name="Medema M.H."/>
            <person name="Devos D.P."/>
            <person name="Kaster A.-K."/>
            <person name="Ovreas L."/>
            <person name="Rohde M."/>
            <person name="Galperin M.Y."/>
            <person name="Jogler C."/>
        </authorList>
    </citation>
    <scope>NUCLEOTIDE SEQUENCE [LARGE SCALE GENOMIC DNA]</scope>
    <source>
        <strain evidence="7 8">Pan216</strain>
    </source>
</reference>
<dbReference type="KEGG" id="knv:Pan216_33550"/>
<evidence type="ECO:0000256" key="4">
    <source>
        <dbReference type="PROSITE-ProRule" id="PRU00433"/>
    </source>
</evidence>
<dbReference type="GO" id="GO:0046872">
    <property type="term" value="F:metal ion binding"/>
    <property type="evidence" value="ECO:0007669"/>
    <property type="project" value="UniProtKB-KW"/>
</dbReference>
<dbReference type="Pfam" id="PF07691">
    <property type="entry name" value="PA14"/>
    <property type="match status" value="1"/>
</dbReference>
<organism evidence="7 8">
    <name type="scientific">Kolteria novifilia</name>
    <dbReference type="NCBI Taxonomy" id="2527975"/>
    <lineage>
        <taxon>Bacteria</taxon>
        <taxon>Pseudomonadati</taxon>
        <taxon>Planctomycetota</taxon>
        <taxon>Planctomycetia</taxon>
        <taxon>Kolteriales</taxon>
        <taxon>Kolteriaceae</taxon>
        <taxon>Kolteria</taxon>
    </lineage>
</organism>
<dbReference type="InterPro" id="IPR037524">
    <property type="entry name" value="PA14/GLEYA"/>
</dbReference>
<dbReference type="InterPro" id="IPR013042">
    <property type="entry name" value="DUF1592"/>
</dbReference>
<dbReference type="OrthoDB" id="175242at2"/>